<dbReference type="Pfam" id="PF00134">
    <property type="entry name" value="Cyclin_N"/>
    <property type="match status" value="1"/>
</dbReference>
<evidence type="ECO:0000313" key="8">
    <source>
        <dbReference type="EMBL" id="TFJ82119.1"/>
    </source>
</evidence>
<dbReference type="InterPro" id="IPR006671">
    <property type="entry name" value="Cyclin_N"/>
</dbReference>
<comment type="caution">
    <text evidence="8">The sequence shown here is derived from an EMBL/GenBank/DDBJ whole genome shotgun (WGS) entry which is preliminary data.</text>
</comment>
<dbReference type="InterPro" id="IPR048258">
    <property type="entry name" value="Cyclins_cyclin-box"/>
</dbReference>
<feature type="compositionally biased region" description="Acidic residues" evidence="5">
    <location>
        <begin position="146"/>
        <end position="168"/>
    </location>
</feature>
<dbReference type="InterPro" id="IPR004367">
    <property type="entry name" value="Cyclin_C-dom"/>
</dbReference>
<reference evidence="8 9" key="1">
    <citation type="submission" date="2019-01" db="EMBL/GenBank/DDBJ databases">
        <title>Nuclear Genome Assembly of the Microalgal Biofuel strain Nannochloropsis salina CCMP1776.</title>
        <authorList>
            <person name="Hovde B."/>
        </authorList>
    </citation>
    <scope>NUCLEOTIDE SEQUENCE [LARGE SCALE GENOMIC DNA]</scope>
    <source>
        <strain evidence="8 9">CCMP1776</strain>
    </source>
</reference>
<comment type="similarity">
    <text evidence="4">Belongs to the cyclin family.</text>
</comment>
<evidence type="ECO:0000256" key="3">
    <source>
        <dbReference type="ARBA" id="ARBA00023306"/>
    </source>
</evidence>
<dbReference type="PROSITE" id="PS00292">
    <property type="entry name" value="CYCLINS"/>
    <property type="match status" value="1"/>
</dbReference>
<dbReference type="GO" id="GO:0051301">
    <property type="term" value="P:cell division"/>
    <property type="evidence" value="ECO:0007669"/>
    <property type="project" value="UniProtKB-KW"/>
</dbReference>
<evidence type="ECO:0000256" key="2">
    <source>
        <dbReference type="ARBA" id="ARBA00023127"/>
    </source>
</evidence>
<dbReference type="EMBL" id="SDOX01000119">
    <property type="protein sequence ID" value="TFJ82119.1"/>
    <property type="molecule type" value="Genomic_DNA"/>
</dbReference>
<dbReference type="Pfam" id="PF02984">
    <property type="entry name" value="Cyclin_C"/>
    <property type="match status" value="1"/>
</dbReference>
<dbReference type="GO" id="GO:0016538">
    <property type="term" value="F:cyclin-dependent protein serine/threonine kinase regulator activity"/>
    <property type="evidence" value="ECO:0007669"/>
    <property type="project" value="InterPro"/>
</dbReference>
<feature type="region of interest" description="Disordered" evidence="5">
    <location>
        <begin position="1"/>
        <end position="230"/>
    </location>
</feature>
<dbReference type="InterPro" id="IPR036915">
    <property type="entry name" value="Cyclin-like_sf"/>
</dbReference>
<feature type="compositionally biased region" description="Acidic residues" evidence="5">
    <location>
        <begin position="124"/>
        <end position="138"/>
    </location>
</feature>
<feature type="domain" description="Cyclin C-terminal" evidence="7">
    <location>
        <begin position="380"/>
        <end position="500"/>
    </location>
</feature>
<keyword evidence="9" id="KW-1185">Reference proteome</keyword>
<dbReference type="InterPro" id="IPR039361">
    <property type="entry name" value="Cyclin"/>
</dbReference>
<dbReference type="GO" id="GO:0044772">
    <property type="term" value="P:mitotic cell cycle phase transition"/>
    <property type="evidence" value="ECO:0007669"/>
    <property type="project" value="InterPro"/>
</dbReference>
<evidence type="ECO:0000259" key="6">
    <source>
        <dbReference type="SMART" id="SM00385"/>
    </source>
</evidence>
<keyword evidence="2 4" id="KW-0195">Cyclin</keyword>
<gene>
    <name evidence="8" type="ORF">NSK_006448</name>
</gene>
<feature type="compositionally biased region" description="Gly residues" evidence="5">
    <location>
        <begin position="7"/>
        <end position="18"/>
    </location>
</feature>
<keyword evidence="1" id="KW-0132">Cell division</keyword>
<proteinExistence type="inferred from homology"/>
<dbReference type="FunFam" id="1.10.472.10:FF:000001">
    <property type="entry name" value="G2/mitotic-specific cyclin"/>
    <property type="match status" value="1"/>
</dbReference>
<dbReference type="Gene3D" id="1.10.472.10">
    <property type="entry name" value="Cyclin-like"/>
    <property type="match status" value="2"/>
</dbReference>
<accession>A0A4D9D052</accession>
<dbReference type="SMART" id="SM00385">
    <property type="entry name" value="CYCLIN"/>
    <property type="match status" value="2"/>
</dbReference>
<evidence type="ECO:0000313" key="9">
    <source>
        <dbReference type="Proteomes" id="UP000355283"/>
    </source>
</evidence>
<name>A0A4D9D052_9STRA</name>
<dbReference type="PANTHER" id="PTHR10177">
    <property type="entry name" value="CYCLINS"/>
    <property type="match status" value="1"/>
</dbReference>
<evidence type="ECO:0000259" key="7">
    <source>
        <dbReference type="SMART" id="SM01332"/>
    </source>
</evidence>
<sequence length="505" mass="55462">MQHSTTGAGGGGVGGGKAKGMKAAENGPGKGKNGKRRMTLRSGRAVLGDLSNRVGSQQGIGSENAGVIKKTSTFSSHTLAEPLARAREGRASTGAGGYRRKPAAPKEGVDDDEELECMEMVLAGDDEGEEVLEVEDGEEGGREEAGGEGEEEEIDEEGGGEEEDEEGSSEGPTGKTRSASEKGGIGKKRVATTSLGLDGAGGMQAKRSRKPLVRGEERAQDPSMSVLPPLRPLHRVDRKDKEDVTQAVDYVEDIHVYLKAEEVKWAARPYMSSQKEINTKMRAILVDWIVEVHMKFKLVPPTLYLAVQLIDRYLMDNPVSRTKLQLVGVTALLIACKYEEIYPPEVRDCVYITDNAYTREEVLAMEQKMLQHFRFRISMPTLHAFLTRFLKLGAGGHLCSPRAFYFAERALQEHESLHYRPSLVAAAALYLARRNETLDAWTPTLIAYSGYTEADVFPIAVLLSKWAHETTQTQSRRLLNAVKKKFSSSKWSEVAEADHLRLPVS</sequence>
<keyword evidence="3" id="KW-0131">Cell cycle</keyword>
<dbReference type="SMART" id="SM01332">
    <property type="entry name" value="Cyclin_C"/>
    <property type="match status" value="1"/>
</dbReference>
<dbReference type="SUPFAM" id="SSF47954">
    <property type="entry name" value="Cyclin-like"/>
    <property type="match status" value="2"/>
</dbReference>
<feature type="domain" description="Cyclin-like" evidence="6">
    <location>
        <begin position="287"/>
        <end position="371"/>
    </location>
</feature>
<organism evidence="8 9">
    <name type="scientific">Nannochloropsis salina CCMP1776</name>
    <dbReference type="NCBI Taxonomy" id="1027361"/>
    <lineage>
        <taxon>Eukaryota</taxon>
        <taxon>Sar</taxon>
        <taxon>Stramenopiles</taxon>
        <taxon>Ochrophyta</taxon>
        <taxon>Eustigmatophyceae</taxon>
        <taxon>Eustigmatales</taxon>
        <taxon>Monodopsidaceae</taxon>
        <taxon>Microchloropsis</taxon>
        <taxon>Microchloropsis salina</taxon>
    </lineage>
</organism>
<protein>
    <submittedName>
        <fullName evidence="8">Uncharacterized protein</fullName>
    </submittedName>
</protein>
<dbReference type="Proteomes" id="UP000355283">
    <property type="component" value="Unassembled WGS sequence"/>
</dbReference>
<evidence type="ECO:0000256" key="1">
    <source>
        <dbReference type="ARBA" id="ARBA00022618"/>
    </source>
</evidence>
<evidence type="ECO:0000256" key="5">
    <source>
        <dbReference type="SAM" id="MobiDB-lite"/>
    </source>
</evidence>
<feature type="domain" description="Cyclin-like" evidence="6">
    <location>
        <begin position="384"/>
        <end position="465"/>
    </location>
</feature>
<dbReference type="CDD" id="cd20507">
    <property type="entry name" value="CYCLIN_CCNB1-like_rpt1"/>
    <property type="match status" value="1"/>
</dbReference>
<dbReference type="OrthoDB" id="5590282at2759"/>
<dbReference type="InterPro" id="IPR013763">
    <property type="entry name" value="Cyclin-like_dom"/>
</dbReference>
<dbReference type="AlphaFoldDB" id="A0A4D9D052"/>
<evidence type="ECO:0000256" key="4">
    <source>
        <dbReference type="RuleBase" id="RU000383"/>
    </source>
</evidence>